<dbReference type="Proteomes" id="UP000317648">
    <property type="component" value="Chromosome"/>
</dbReference>
<evidence type="ECO:0000256" key="1">
    <source>
        <dbReference type="SAM" id="MobiDB-lite"/>
    </source>
</evidence>
<name>A0A518DV89_9BACT</name>
<feature type="region of interest" description="Disordered" evidence="1">
    <location>
        <begin position="1021"/>
        <end position="1043"/>
    </location>
</feature>
<feature type="chain" id="PRO_5022024625" description="MG2 domain protein" evidence="2">
    <location>
        <begin position="22"/>
        <end position="2132"/>
    </location>
</feature>
<dbReference type="EMBL" id="CP036433">
    <property type="protein sequence ID" value="QDU95751.1"/>
    <property type="molecule type" value="Genomic_DNA"/>
</dbReference>
<protein>
    <recommendedName>
        <fullName evidence="5">MG2 domain protein</fullName>
    </recommendedName>
</protein>
<accession>A0A518DV89</accession>
<dbReference type="RefSeq" id="WP_145054452.1">
    <property type="nucleotide sequence ID" value="NZ_CP036433.1"/>
</dbReference>
<evidence type="ECO:0000313" key="3">
    <source>
        <dbReference type="EMBL" id="QDU95751.1"/>
    </source>
</evidence>
<feature type="compositionally biased region" description="Basic and acidic residues" evidence="1">
    <location>
        <begin position="1375"/>
        <end position="1418"/>
    </location>
</feature>
<evidence type="ECO:0000313" key="4">
    <source>
        <dbReference type="Proteomes" id="UP000317648"/>
    </source>
</evidence>
<organism evidence="3 4">
    <name type="scientific">Lignipirellula cremea</name>
    <dbReference type="NCBI Taxonomy" id="2528010"/>
    <lineage>
        <taxon>Bacteria</taxon>
        <taxon>Pseudomonadati</taxon>
        <taxon>Planctomycetota</taxon>
        <taxon>Planctomycetia</taxon>
        <taxon>Pirellulales</taxon>
        <taxon>Pirellulaceae</taxon>
        <taxon>Lignipirellula</taxon>
    </lineage>
</organism>
<evidence type="ECO:0000256" key="2">
    <source>
        <dbReference type="SAM" id="SignalP"/>
    </source>
</evidence>
<sequence length="2132" mass="241923" precursor="true">MRRATVLLLLVWVSLASHSSAEEIGFVEKFALAAERAEALKQLVPGSEPYYFYHCLHYQNTEQFGKVEPLLKLWVDRHGETSQVREIRHRQALLTYPQSHAASLAYLTRNLGLRFDHTREQQTVVELPSRLDPARISRATLQAEAFRRYSNVQGFEDSGLDGLADEKLTGDRLRHWLQRLKRPDHAGLPELIAADLAAPYSPGFGAYEIHRQLLPEQLKVLLKLRPELIVQTNFVNIWISKLQPSPDVDWRDDPQAYAAYLDRLWDFIEPLAPSFNSLKAHVLYHRLAFDQTQGIFDKERFLAYVVLPKQCSYVDPKYLQLEENRRWIAQLGQNFQAVTLLPPVGDDEPLVRDYLLHFFVKETEWQPYAKYISDLYLKRVLAEAKIVNGLGAAEQWAALLTPAEFQALKERIDLDFSPQNPVRFSADGPVALELSIKNVSSLIVKVYEINALNYYQENGREVDASINLDGLVANEEQIFTYDDPPLRRVRRRFEFPSLDRGGLFVIDFIGNGKSSRAVVRKGKLDYLLENTSTGHLFQVVDEAGKQVKGASLWLAGHEYRANPQGEIRVPFSTQPGLQTIVLQKDQLASLARFQQQSENYALQAAIYVDRESLLAGRLAEVSVRAALKVNQTPVSLELLKKVRLRITSVDIDGVSVSKEVADFQLHENRESIYEFATPHRVVSLQFQLLAQVDLLSREDKVNLSASQAFPLNQINQTDKVEDLFLATIVGKEGQAEHVIDLLGKTGEALADRLVRLTLKPRDFTFTVNATLQTNENGRIELGDLSQIESVTAVSPQGVSETWRLHGDRAVHRNVIQGVAGQTVSTPYMGHAAKPSREQMSLLEVRGNTFVADRFNALRIEKGLLQAVNLPAGDYDLELKRESGAQRIRIRLTAGDKLASYAVGDYRRLEVRGQEPLQIASVTAADEVVRVQLTNFTPFTRVHLFAGRYEPDYDPYLIYGSVRDVGPFSKTFDQAEAVYAEGRDIGDEYRYILERRHAQKFPGNMLQRPSLLLNPWALRTTETGQQQAQGGGNFTAEGGDAATPAERPADIAPPGGDLHGFRTYDFFATSSPVLLNVEPNAEGVIEVKRSALGNRQHLVVVAIDPVSTVVRSLALGDQKPGYLDLRLLKGLPAKEHFTQQKQVTLVKKGDKFRLAEVVSSRMEAYGSLPRVYRLYSTLTNDGKLQEFSFILQWQTLTPEQKKEKYSEYACHELNFFLHEKDPAFFASTVKPYIAQKKDKTFLDDWLTGGDLKPYLQPWNYQQLNTVERILLGRRLPAERAAAQRHVEELFAMLPPDADRYNRLFDTAVQGGALDTQDLFGFADELMDMSKAPMAEESGLANGPGGFTMGGIATNGNAPSAPPAPSDPLGVPAASKQARDGREMDRLSSSMEEARRKKSGDAKGKSDKLAEGELKDLKANAERERSAGYFRQEADERGSYRRLFVKLDTTKEWVENNYYHLPIEQQNAQLATVNAFWVDYAQHQGDGPFLSIHFAEASHNFTEMMFALSVLDLPAEDAEHVTEFADGGMQLTAGGPLLIFHEEILPAQPGDQQTPLLVSQNLFRASDRYRYENNERFDKYVTDEFLTHTVYGCQIVVTNPTSSRRKLDLLMQIPVGALPVSRGKTTRNSQLQLEAFSTAAVEYYFYFPAAGDYAHFPVHLSKDGELIAFAEPVTLHVVNELTNFDRQSWEYVSQYATDAEVLDFLRRENVHRLDLGKIAFRMGKKETFDAVLRLLEKRHAWNDVLWSYSVKHDEPAEIREYLKHVDHFVAQFGLYLDSPLLLIDPVERRTYQHRDYRPLVNARSHQLGRNREILNDRFFEQYQQLLAILSRQPELDDENRLAVVYYLLLQDRIEESLDFFSQVDPERLKTRLQYDYFAAYLDFYTPQTDVAAKISKQYGDYPVDRWRKAFANVDAQLKEAGGAAFQLVDAEDRDQKQAELAASSPGFDFTVEAKKVTLHYQNLDRVQVNYYLMDIELLFSRNPFVQQYSGQFSFIRPNKVDFVELITQDKTVVFDLPAELRNKNVLVEITAGGVTRSQAYYAHSLALQLVENYGQVRVVDAETGKALPKTYVKVYAVYEDDSIHYFKDGYTDLRGRFDYASLSTNELDRVKKFSLLILSETHGAIVREAEPPKR</sequence>
<feature type="region of interest" description="Disordered" evidence="1">
    <location>
        <begin position="1348"/>
        <end position="1418"/>
    </location>
</feature>
<keyword evidence="2" id="KW-0732">Signal</keyword>
<keyword evidence="4" id="KW-1185">Reference proteome</keyword>
<evidence type="ECO:0008006" key="5">
    <source>
        <dbReference type="Google" id="ProtNLM"/>
    </source>
</evidence>
<reference evidence="3 4" key="1">
    <citation type="submission" date="2019-02" db="EMBL/GenBank/DDBJ databases">
        <title>Deep-cultivation of Planctomycetes and their phenomic and genomic characterization uncovers novel biology.</title>
        <authorList>
            <person name="Wiegand S."/>
            <person name="Jogler M."/>
            <person name="Boedeker C."/>
            <person name="Pinto D."/>
            <person name="Vollmers J."/>
            <person name="Rivas-Marin E."/>
            <person name="Kohn T."/>
            <person name="Peeters S.H."/>
            <person name="Heuer A."/>
            <person name="Rast P."/>
            <person name="Oberbeckmann S."/>
            <person name="Bunk B."/>
            <person name="Jeske O."/>
            <person name="Meyerdierks A."/>
            <person name="Storesund J.E."/>
            <person name="Kallscheuer N."/>
            <person name="Luecker S."/>
            <person name="Lage O.M."/>
            <person name="Pohl T."/>
            <person name="Merkel B.J."/>
            <person name="Hornburger P."/>
            <person name="Mueller R.-W."/>
            <person name="Bruemmer F."/>
            <person name="Labrenz M."/>
            <person name="Spormann A.M."/>
            <person name="Op den Camp H."/>
            <person name="Overmann J."/>
            <person name="Amann R."/>
            <person name="Jetten M.S.M."/>
            <person name="Mascher T."/>
            <person name="Medema M.H."/>
            <person name="Devos D.P."/>
            <person name="Kaster A.-K."/>
            <person name="Ovreas L."/>
            <person name="Rohde M."/>
            <person name="Galperin M.Y."/>
            <person name="Jogler C."/>
        </authorList>
    </citation>
    <scope>NUCLEOTIDE SEQUENCE [LARGE SCALE GENOMIC DNA]</scope>
    <source>
        <strain evidence="3 4">Pla85_3_4</strain>
    </source>
</reference>
<dbReference type="OrthoDB" id="173865at2"/>
<gene>
    <name evidence="3" type="ORF">Pla8534_35680</name>
</gene>
<dbReference type="KEGG" id="lcre:Pla8534_35680"/>
<proteinExistence type="predicted"/>
<feature type="signal peptide" evidence="2">
    <location>
        <begin position="1"/>
        <end position="21"/>
    </location>
</feature>